<dbReference type="AlphaFoldDB" id="A0A9W9C661"/>
<dbReference type="PANTHER" id="PTHR42085">
    <property type="entry name" value="F-BOX DOMAIN-CONTAINING PROTEIN"/>
    <property type="match status" value="1"/>
</dbReference>
<dbReference type="Proteomes" id="UP001140513">
    <property type="component" value="Unassembled WGS sequence"/>
</dbReference>
<dbReference type="EMBL" id="JAPEUX010000008">
    <property type="protein sequence ID" value="KAJ4346504.1"/>
    <property type="molecule type" value="Genomic_DNA"/>
</dbReference>
<organism evidence="1 2">
    <name type="scientific">Didymosphaeria variabile</name>
    <dbReference type="NCBI Taxonomy" id="1932322"/>
    <lineage>
        <taxon>Eukaryota</taxon>
        <taxon>Fungi</taxon>
        <taxon>Dikarya</taxon>
        <taxon>Ascomycota</taxon>
        <taxon>Pezizomycotina</taxon>
        <taxon>Dothideomycetes</taxon>
        <taxon>Pleosporomycetidae</taxon>
        <taxon>Pleosporales</taxon>
        <taxon>Massarineae</taxon>
        <taxon>Didymosphaeriaceae</taxon>
        <taxon>Didymosphaeria</taxon>
    </lineage>
</organism>
<gene>
    <name evidence="1" type="ORF">N0V89_010433</name>
</gene>
<dbReference type="RefSeq" id="XP_056066304.1">
    <property type="nucleotide sequence ID" value="XM_056219177.1"/>
</dbReference>
<evidence type="ECO:0008006" key="3">
    <source>
        <dbReference type="Google" id="ProtNLM"/>
    </source>
</evidence>
<keyword evidence="2" id="KW-1185">Reference proteome</keyword>
<evidence type="ECO:0000313" key="2">
    <source>
        <dbReference type="Proteomes" id="UP001140513"/>
    </source>
</evidence>
<protein>
    <recommendedName>
        <fullName evidence="3">F-box domain-containing protein</fullName>
    </recommendedName>
</protein>
<name>A0A9W9C661_9PLEO</name>
<evidence type="ECO:0000313" key="1">
    <source>
        <dbReference type="EMBL" id="KAJ4346504.1"/>
    </source>
</evidence>
<accession>A0A9W9C661</accession>
<dbReference type="OrthoDB" id="4133832at2759"/>
<reference evidence="1" key="1">
    <citation type="submission" date="2022-10" db="EMBL/GenBank/DDBJ databases">
        <title>Tapping the CABI collections for fungal endophytes: first genome assemblies for Collariella, Neodidymelliopsis, Ascochyta clinopodiicola, Didymella pomorum, Didymosphaeria variabile, Neocosmospora piperis and Neocucurbitaria cava.</title>
        <authorList>
            <person name="Hill R."/>
        </authorList>
    </citation>
    <scope>NUCLEOTIDE SEQUENCE</scope>
    <source>
        <strain evidence="1">IMI 356815</strain>
    </source>
</reference>
<dbReference type="GeneID" id="80913963"/>
<sequence length="286" mass="32834">MRLGNETRSMCPLLRIPGELRNQIYKYVLVTVIDEAACRRMSESPYRGNPIYHIPAEYHMDQARKMSLLHVCRQTRQEYRSLYLRYTPCLYMDLVPAYIEAFHPTSTPFSAEIEPLGCKISIDSDVELQCLAKLLTTLYDHPQIDFKFLEFVEGDPTKILQRLFKDRALAWKTALGATVKEIVFSVYSTWTGVFMGWSLDIFVDLSVESLAAQQKSRSPTRLDETLADMGLARTDREVDDTRDRHDIYRRNLGSRINVRSFEELAEFLGQKGGAIDGLPCKLSDSV</sequence>
<dbReference type="PANTHER" id="PTHR42085:SF1">
    <property type="entry name" value="F-BOX DOMAIN-CONTAINING PROTEIN"/>
    <property type="match status" value="1"/>
</dbReference>
<proteinExistence type="predicted"/>
<dbReference type="InterPro" id="IPR038883">
    <property type="entry name" value="AN11006-like"/>
</dbReference>
<comment type="caution">
    <text evidence="1">The sequence shown here is derived from an EMBL/GenBank/DDBJ whole genome shotgun (WGS) entry which is preliminary data.</text>
</comment>